<keyword evidence="5 9" id="KW-0067">ATP-binding</keyword>
<organism evidence="14">
    <name type="scientific">Albugo laibachii Nc14</name>
    <dbReference type="NCBI Taxonomy" id="890382"/>
    <lineage>
        <taxon>Eukaryota</taxon>
        <taxon>Sar</taxon>
        <taxon>Stramenopiles</taxon>
        <taxon>Oomycota</taxon>
        <taxon>Peronosporomycetes</taxon>
        <taxon>Albuginales</taxon>
        <taxon>Albuginaceae</taxon>
        <taxon>Albugo</taxon>
    </lineage>
</organism>
<dbReference type="InterPro" id="IPR044763">
    <property type="entry name" value="Ded1/Dbp1_DEADc"/>
</dbReference>
<evidence type="ECO:0000256" key="5">
    <source>
        <dbReference type="ARBA" id="ARBA00022840"/>
    </source>
</evidence>
<feature type="region of interest" description="Disordered" evidence="10">
    <location>
        <begin position="553"/>
        <end position="627"/>
    </location>
</feature>
<comment type="similarity">
    <text evidence="9">Belongs to the DEAD box helicase family.</text>
</comment>
<name>F0WYS1_9STRA</name>
<dbReference type="SMART" id="SM00487">
    <property type="entry name" value="DEXDc"/>
    <property type="match status" value="1"/>
</dbReference>
<dbReference type="InterPro" id="IPR027417">
    <property type="entry name" value="P-loop_NTPase"/>
</dbReference>
<evidence type="ECO:0000256" key="9">
    <source>
        <dbReference type="RuleBase" id="RU000492"/>
    </source>
</evidence>
<evidence type="ECO:0000256" key="1">
    <source>
        <dbReference type="ARBA" id="ARBA00012552"/>
    </source>
</evidence>
<feature type="compositionally biased region" description="Gly residues" evidence="10">
    <location>
        <begin position="26"/>
        <end position="41"/>
    </location>
</feature>
<accession>F0WYS1</accession>
<dbReference type="AlphaFoldDB" id="F0WYS1"/>
<dbReference type="EC" id="3.6.4.13" evidence="1"/>
<dbReference type="EMBL" id="FR824439">
    <property type="protein sequence ID" value="CCA26630.1"/>
    <property type="molecule type" value="Genomic_DNA"/>
</dbReference>
<dbReference type="Gene3D" id="3.40.50.300">
    <property type="entry name" value="P-loop containing nucleotide triphosphate hydrolases"/>
    <property type="match status" value="2"/>
</dbReference>
<protein>
    <recommendedName>
        <fullName evidence="1">RNA helicase</fullName>
        <ecNumber evidence="1">3.6.4.13</ecNumber>
    </recommendedName>
</protein>
<evidence type="ECO:0000256" key="3">
    <source>
        <dbReference type="ARBA" id="ARBA00022801"/>
    </source>
</evidence>
<evidence type="ECO:0000256" key="7">
    <source>
        <dbReference type="ARBA" id="ARBA00047984"/>
    </source>
</evidence>
<feature type="short sequence motif" description="Q motif" evidence="8">
    <location>
        <begin position="150"/>
        <end position="178"/>
    </location>
</feature>
<sequence>MEGDKKAYVPPHLRNRQRPAEDTGGESSGGNRYGGGRGGRSYGNRSDQDRNRGGYRDREPRGPRSNNRWGGEEGNSGGSRYGGRDRKGYDRDGHGHGPRLNERGYHGDIRRNERLEHELFGDSITSGINFDKYDDIPVETSGENVPDPITIFTEVELGPEVCRNLELCKYMKPTPVQKYSIPIGLAGRDMMACAQTGSGKTGGFLFPTLAAMLREGAKPVDGAGSSQRKSHPAALILAPTRELASQIYDEAKKFCYCTGVAPVVLYGGAEVGRQVRELERGCDLLVATPGRLVDLMERGRVSLSGIRFLILDEADRMLDMGFEPQIRRLVEQEDMPRERQTFMFSATFPREMQRLAADFLQDYIFLTVGRVGSASKDVKQQIEFIEPHDKEDYLVRFLNQVQEGLILVFVETKRGADYLEQLLCREGFPATSIHGDRTQREREAALNSFRSGRTPVLVATDVAARGLDINGVTHVINFDLPNNIDDYVHRIGRTGRAGNLGHALSMMTDKNRNISRELYALLVENSQECPSWLDQMANSSQYGYSDRRRGGYGRGGYGGGNSGGSKFGARDFRRDDRRGGGGGYQNPTHSGGASSYGGGGFSSSAGASSGYRGGGRGAAVNDDNSAW</sequence>
<comment type="catalytic activity">
    <reaction evidence="7">
        <text>ATP + H2O = ADP + phosphate + H(+)</text>
        <dbReference type="Rhea" id="RHEA:13065"/>
        <dbReference type="ChEBI" id="CHEBI:15377"/>
        <dbReference type="ChEBI" id="CHEBI:15378"/>
        <dbReference type="ChEBI" id="CHEBI:30616"/>
        <dbReference type="ChEBI" id="CHEBI:43474"/>
        <dbReference type="ChEBI" id="CHEBI:456216"/>
        <dbReference type="EC" id="3.6.4.13"/>
    </reaction>
</comment>
<feature type="domain" description="Helicase ATP-binding" evidence="11">
    <location>
        <begin position="181"/>
        <end position="366"/>
    </location>
</feature>
<dbReference type="GO" id="GO:0003723">
    <property type="term" value="F:RNA binding"/>
    <property type="evidence" value="ECO:0007669"/>
    <property type="project" value="UniProtKB-KW"/>
</dbReference>
<dbReference type="GO" id="GO:0003724">
    <property type="term" value="F:RNA helicase activity"/>
    <property type="evidence" value="ECO:0007669"/>
    <property type="project" value="UniProtKB-EC"/>
</dbReference>
<dbReference type="PROSITE" id="PS51194">
    <property type="entry name" value="HELICASE_CTER"/>
    <property type="match status" value="1"/>
</dbReference>
<feature type="domain" description="DEAD-box RNA helicase Q" evidence="13">
    <location>
        <begin position="150"/>
        <end position="178"/>
    </location>
</feature>
<keyword evidence="6" id="KW-0694">RNA-binding</keyword>
<dbReference type="PROSITE" id="PS51195">
    <property type="entry name" value="Q_MOTIF"/>
    <property type="match status" value="1"/>
</dbReference>
<evidence type="ECO:0000256" key="4">
    <source>
        <dbReference type="ARBA" id="ARBA00022806"/>
    </source>
</evidence>
<proteinExistence type="inferred from homology"/>
<reference evidence="14" key="2">
    <citation type="submission" date="2011-02" db="EMBL/GenBank/DDBJ databases">
        <authorList>
            <person name="MacLean D."/>
        </authorList>
    </citation>
    <scope>NUCLEOTIDE SEQUENCE</scope>
</reference>
<dbReference type="InterPro" id="IPR001650">
    <property type="entry name" value="Helicase_C-like"/>
</dbReference>
<dbReference type="SUPFAM" id="SSF52540">
    <property type="entry name" value="P-loop containing nucleoside triphosphate hydrolases"/>
    <property type="match status" value="1"/>
</dbReference>
<dbReference type="SMART" id="SM00490">
    <property type="entry name" value="HELICc"/>
    <property type="match status" value="1"/>
</dbReference>
<feature type="domain" description="Helicase C-terminal" evidence="12">
    <location>
        <begin position="393"/>
        <end position="537"/>
    </location>
</feature>
<dbReference type="CDD" id="cd18787">
    <property type="entry name" value="SF2_C_DEAD"/>
    <property type="match status" value="1"/>
</dbReference>
<evidence type="ECO:0000259" key="11">
    <source>
        <dbReference type="PROSITE" id="PS51192"/>
    </source>
</evidence>
<evidence type="ECO:0000256" key="10">
    <source>
        <dbReference type="SAM" id="MobiDB-lite"/>
    </source>
</evidence>
<keyword evidence="3 9" id="KW-0378">Hydrolase</keyword>
<feature type="compositionally biased region" description="Gly residues" evidence="10">
    <location>
        <begin position="553"/>
        <end position="566"/>
    </location>
</feature>
<dbReference type="FunFam" id="3.40.50.300:FF:000397">
    <property type="entry name" value="Probable ATP-dependent RNA helicase DDX4"/>
    <property type="match status" value="1"/>
</dbReference>
<evidence type="ECO:0000256" key="6">
    <source>
        <dbReference type="ARBA" id="ARBA00022884"/>
    </source>
</evidence>
<feature type="compositionally biased region" description="Basic and acidic residues" evidence="10">
    <location>
        <begin position="568"/>
        <end position="579"/>
    </location>
</feature>
<dbReference type="PANTHER" id="PTHR47958">
    <property type="entry name" value="ATP-DEPENDENT RNA HELICASE DBP3"/>
    <property type="match status" value="1"/>
</dbReference>
<feature type="region of interest" description="Disordered" evidence="10">
    <location>
        <begin position="1"/>
        <end position="108"/>
    </location>
</feature>
<dbReference type="GO" id="GO:0016787">
    <property type="term" value="F:hydrolase activity"/>
    <property type="evidence" value="ECO:0007669"/>
    <property type="project" value="UniProtKB-KW"/>
</dbReference>
<feature type="compositionally biased region" description="Gly residues" evidence="10">
    <location>
        <begin position="72"/>
        <end position="81"/>
    </location>
</feature>
<gene>
    <name evidence="14" type="primary">AlNc14C396G11332</name>
    <name evidence="14" type="ORF">ALNC14_127740</name>
</gene>
<reference evidence="14" key="1">
    <citation type="journal article" date="2011" name="PLoS Biol.">
        <title>Gene gain and loss during evolution of obligate parasitism in the white rust pathogen of Arabidopsis thaliana.</title>
        <authorList>
            <person name="Kemen E."/>
            <person name="Gardiner A."/>
            <person name="Schultz-Larsen T."/>
            <person name="Kemen A.C."/>
            <person name="Balmuth A.L."/>
            <person name="Robert-Seilaniantz A."/>
            <person name="Bailey K."/>
            <person name="Holub E."/>
            <person name="Studholme D.J."/>
            <person name="Maclean D."/>
            <person name="Jones J.D."/>
        </authorList>
    </citation>
    <scope>NUCLEOTIDE SEQUENCE</scope>
</reference>
<evidence type="ECO:0000313" key="14">
    <source>
        <dbReference type="EMBL" id="CCA26630.1"/>
    </source>
</evidence>
<dbReference type="Pfam" id="PF00271">
    <property type="entry name" value="Helicase_C"/>
    <property type="match status" value="1"/>
</dbReference>
<dbReference type="HOGENOM" id="CLU_003041_16_3_1"/>
<dbReference type="GO" id="GO:0005524">
    <property type="term" value="F:ATP binding"/>
    <property type="evidence" value="ECO:0007669"/>
    <property type="project" value="UniProtKB-KW"/>
</dbReference>
<dbReference type="InterPro" id="IPR014001">
    <property type="entry name" value="Helicase_ATP-bd"/>
</dbReference>
<feature type="compositionally biased region" description="Basic and acidic residues" evidence="10">
    <location>
        <begin position="46"/>
        <end position="62"/>
    </location>
</feature>
<dbReference type="CDD" id="cd17967">
    <property type="entry name" value="DEADc_DDX3_DDX4"/>
    <property type="match status" value="1"/>
</dbReference>
<evidence type="ECO:0000256" key="2">
    <source>
        <dbReference type="ARBA" id="ARBA00022741"/>
    </source>
</evidence>
<evidence type="ECO:0000259" key="13">
    <source>
        <dbReference type="PROSITE" id="PS51195"/>
    </source>
</evidence>
<dbReference type="InterPro" id="IPR014014">
    <property type="entry name" value="RNA_helicase_DEAD_Q_motif"/>
</dbReference>
<dbReference type="PROSITE" id="PS00039">
    <property type="entry name" value="DEAD_ATP_HELICASE"/>
    <property type="match status" value="1"/>
</dbReference>
<dbReference type="PROSITE" id="PS51192">
    <property type="entry name" value="HELICASE_ATP_BIND_1"/>
    <property type="match status" value="1"/>
</dbReference>
<dbReference type="Pfam" id="PF00270">
    <property type="entry name" value="DEAD"/>
    <property type="match status" value="1"/>
</dbReference>
<dbReference type="FunFam" id="3.40.50.300:FF:000008">
    <property type="entry name" value="ATP-dependent RNA helicase RhlB"/>
    <property type="match status" value="1"/>
</dbReference>
<dbReference type="InterPro" id="IPR011545">
    <property type="entry name" value="DEAD/DEAH_box_helicase_dom"/>
</dbReference>
<keyword evidence="4 9" id="KW-0347">Helicase</keyword>
<feature type="compositionally biased region" description="Basic and acidic residues" evidence="10">
    <location>
        <begin position="82"/>
        <end position="108"/>
    </location>
</feature>
<dbReference type="InterPro" id="IPR000629">
    <property type="entry name" value="RNA-helicase_DEAD-box_CS"/>
</dbReference>
<evidence type="ECO:0000256" key="8">
    <source>
        <dbReference type="PROSITE-ProRule" id="PRU00552"/>
    </source>
</evidence>
<evidence type="ECO:0000259" key="12">
    <source>
        <dbReference type="PROSITE" id="PS51194"/>
    </source>
</evidence>
<keyword evidence="2 9" id="KW-0547">Nucleotide-binding</keyword>